<sequence length="172" mass="19120">MKYLFFLLIPILVSCGSTVAVDFDDQTNFTSFSSYNFYPTIESGLNDLDDKRIMFAIDSLMAQKGFQKSKNPQLLVNFFVKEFVTNSRNTLGIGIGGGGGNVGIGVSGGIPIGGREIEQQFTLDLIDVNNDALVWQGILDGRYKEKSTPLQKERYYEAIIQKILKKYPPASK</sequence>
<keyword evidence="1" id="KW-0732">Signal</keyword>
<gene>
    <name evidence="3" type="ORF">KXJ69_11630</name>
</gene>
<feature type="domain" description="DUF4136" evidence="2">
    <location>
        <begin position="19"/>
        <end position="169"/>
    </location>
</feature>
<dbReference type="Proteomes" id="UP001138686">
    <property type="component" value="Unassembled WGS sequence"/>
</dbReference>
<evidence type="ECO:0000313" key="3">
    <source>
        <dbReference type="EMBL" id="MBW2938763.1"/>
    </source>
</evidence>
<dbReference type="InterPro" id="IPR025411">
    <property type="entry name" value="DUF4136"/>
</dbReference>
<dbReference type="AlphaFoldDB" id="A0A9X1JY19"/>
<dbReference type="RefSeq" id="WP_219053291.1">
    <property type="nucleotide sequence ID" value="NZ_JAHWDP010000005.1"/>
</dbReference>
<feature type="signal peptide" evidence="1">
    <location>
        <begin position="1"/>
        <end position="20"/>
    </location>
</feature>
<keyword evidence="4" id="KW-1185">Reference proteome</keyword>
<accession>A0A9X1JY19</accession>
<reference evidence="3" key="1">
    <citation type="submission" date="2021-07" db="EMBL/GenBank/DDBJ databases">
        <title>Aureisphaera sp. CAU 1614 isolated from sea sediment.</title>
        <authorList>
            <person name="Kim W."/>
        </authorList>
    </citation>
    <scope>NUCLEOTIDE SEQUENCE</scope>
    <source>
        <strain evidence="3">CAU 1614</strain>
    </source>
</reference>
<proteinExistence type="predicted"/>
<comment type="caution">
    <text evidence="3">The sequence shown here is derived from an EMBL/GenBank/DDBJ whole genome shotgun (WGS) entry which is preliminary data.</text>
</comment>
<evidence type="ECO:0000259" key="2">
    <source>
        <dbReference type="Pfam" id="PF13590"/>
    </source>
</evidence>
<dbReference type="Pfam" id="PF13590">
    <property type="entry name" value="DUF4136"/>
    <property type="match status" value="1"/>
</dbReference>
<evidence type="ECO:0000256" key="1">
    <source>
        <dbReference type="SAM" id="SignalP"/>
    </source>
</evidence>
<organism evidence="3 4">
    <name type="scientific">Halomarinibacterium sedimenti</name>
    <dbReference type="NCBI Taxonomy" id="2857106"/>
    <lineage>
        <taxon>Bacteria</taxon>
        <taxon>Pseudomonadati</taxon>
        <taxon>Bacteroidota</taxon>
        <taxon>Flavobacteriia</taxon>
        <taxon>Flavobacteriales</taxon>
        <taxon>Flavobacteriaceae</taxon>
        <taxon>Halomarinibacterium</taxon>
    </lineage>
</organism>
<feature type="chain" id="PRO_5040812997" evidence="1">
    <location>
        <begin position="21"/>
        <end position="172"/>
    </location>
</feature>
<protein>
    <submittedName>
        <fullName evidence="3">DUF4136 domain-containing protein</fullName>
    </submittedName>
</protein>
<evidence type="ECO:0000313" key="4">
    <source>
        <dbReference type="Proteomes" id="UP001138686"/>
    </source>
</evidence>
<dbReference type="PROSITE" id="PS51257">
    <property type="entry name" value="PROKAR_LIPOPROTEIN"/>
    <property type="match status" value="1"/>
</dbReference>
<dbReference type="EMBL" id="JAHWDP010000005">
    <property type="protein sequence ID" value="MBW2938763.1"/>
    <property type="molecule type" value="Genomic_DNA"/>
</dbReference>
<name>A0A9X1JY19_9FLAO</name>